<keyword evidence="4 10" id="KW-0812">Transmembrane</keyword>
<dbReference type="CDD" id="cd06261">
    <property type="entry name" value="TM_PBP2"/>
    <property type="match status" value="1"/>
</dbReference>
<feature type="domain" description="ABC transmembrane type-1" evidence="11">
    <location>
        <begin position="141"/>
        <end position="330"/>
    </location>
</feature>
<reference evidence="12 14" key="1">
    <citation type="journal article" date="2015" name="Int. J. Syst. Evol. Microbiol.">
        <title>Exiguobacterium enclense sp. nov., isolated from sediment.</title>
        <authorList>
            <person name="Dastager S.G."/>
            <person name="Mawlankar R."/>
            <person name="Sonalkar V.V."/>
            <person name="Thorat M.N."/>
            <person name="Mual P."/>
            <person name="Verma A."/>
            <person name="Krishnamurthi S."/>
            <person name="Tang S.K."/>
            <person name="Li W.J."/>
        </authorList>
    </citation>
    <scope>NUCLEOTIDE SEQUENCE [LARGE SCALE GENOMIC DNA]</scope>
    <source>
        <strain evidence="12 14">NIO-1109</strain>
    </source>
</reference>
<dbReference type="GO" id="GO:0015833">
    <property type="term" value="P:peptide transport"/>
    <property type="evidence" value="ECO:0007669"/>
    <property type="project" value="UniProtKB-KW"/>
</dbReference>
<evidence type="ECO:0000313" key="12">
    <source>
        <dbReference type="EMBL" id="KSU50472.1"/>
    </source>
</evidence>
<keyword evidence="3" id="KW-1003">Cell membrane</keyword>
<dbReference type="PANTHER" id="PTHR43386:SF24">
    <property type="entry name" value="OLIGOPEPTIDE TRANSPORT SYSTEM PERMEASE PROTEIN AMID"/>
    <property type="match status" value="1"/>
</dbReference>
<evidence type="ECO:0000256" key="8">
    <source>
        <dbReference type="ARBA" id="ARBA00023136"/>
    </source>
</evidence>
<dbReference type="Proteomes" id="UP000072605">
    <property type="component" value="Unassembled WGS sequence"/>
</dbReference>
<feature type="transmembrane region" description="Helical" evidence="10">
    <location>
        <begin position="180"/>
        <end position="200"/>
    </location>
</feature>
<evidence type="ECO:0000256" key="4">
    <source>
        <dbReference type="ARBA" id="ARBA00022692"/>
    </source>
</evidence>
<dbReference type="GO" id="GO:0015031">
    <property type="term" value="P:protein transport"/>
    <property type="evidence" value="ECO:0007669"/>
    <property type="project" value="UniProtKB-KW"/>
</dbReference>
<dbReference type="InterPro" id="IPR050366">
    <property type="entry name" value="BP-dependent_transpt_permease"/>
</dbReference>
<feature type="transmembrane region" description="Helical" evidence="10">
    <location>
        <begin position="308"/>
        <end position="330"/>
    </location>
</feature>
<dbReference type="GO" id="GO:0005886">
    <property type="term" value="C:plasma membrane"/>
    <property type="evidence" value="ECO:0007669"/>
    <property type="project" value="UniProtKB-SubCell"/>
</dbReference>
<comment type="caution">
    <text evidence="12">The sequence shown here is derived from an EMBL/GenBank/DDBJ whole genome shotgun (WGS) entry which is preliminary data.</text>
</comment>
<keyword evidence="7 10" id="KW-1133">Transmembrane helix</keyword>
<evidence type="ECO:0000256" key="2">
    <source>
        <dbReference type="ARBA" id="ARBA00022448"/>
    </source>
</evidence>
<dbReference type="SUPFAM" id="SSF161098">
    <property type="entry name" value="MetI-like"/>
    <property type="match status" value="1"/>
</dbReference>
<evidence type="ECO:0000256" key="3">
    <source>
        <dbReference type="ARBA" id="ARBA00022475"/>
    </source>
</evidence>
<dbReference type="RefSeq" id="WP_023468894.1">
    <property type="nucleotide sequence ID" value="NZ_FMYN01000001.1"/>
</dbReference>
<protein>
    <submittedName>
        <fullName evidence="12">Peptide ABC transporter permease</fullName>
    </submittedName>
</protein>
<dbReference type="GO" id="GO:0055085">
    <property type="term" value="P:transmembrane transport"/>
    <property type="evidence" value="ECO:0007669"/>
    <property type="project" value="InterPro"/>
</dbReference>
<feature type="transmembrane region" description="Helical" evidence="10">
    <location>
        <begin position="258"/>
        <end position="288"/>
    </location>
</feature>
<comment type="similarity">
    <text evidence="9">Belongs to the binding-protein-dependent transport system permease family. OppBC subfamily.</text>
</comment>
<evidence type="ECO:0000313" key="15">
    <source>
        <dbReference type="Proteomes" id="UP000072605"/>
    </source>
</evidence>
<sequence>MAEQNSNAKSEQFDSSLFQHVEFNEQAGERLAGKSLNFWQDAWMRLRKNKAAILSLAVIIIIAIMSLVGSSLSGNDPYTQTITQAKLPPKVSGLEWAGFDGMATLGETPIDFYKQKQVTENFWFGTDHLGRDLWSRVWEGTKISLFIGLMAAVIDVLVGVTYGGISAYYGGRVDNIMQRIAEILTGVPNLILIILFILILEPGITTIILAMTITGWIGMSRLVRGQILKLKNQEFVLAARTLGASSTRLIFKHLIPNTLGTIIISLMFTIPSAIFFEAFLSFIGLGLAPPQPSLGTLINEGYKELKTFPYLLVVPSTVIVLLMISFNMLADGLRDAFDPRLRR</sequence>
<dbReference type="InterPro" id="IPR000515">
    <property type="entry name" value="MetI-like"/>
</dbReference>
<dbReference type="Pfam" id="PF12911">
    <property type="entry name" value="OppC_N"/>
    <property type="match status" value="1"/>
</dbReference>
<evidence type="ECO:0000256" key="7">
    <source>
        <dbReference type="ARBA" id="ARBA00022989"/>
    </source>
</evidence>
<dbReference type="Pfam" id="PF00528">
    <property type="entry name" value="BPD_transp_1"/>
    <property type="match status" value="1"/>
</dbReference>
<evidence type="ECO:0000256" key="9">
    <source>
        <dbReference type="ARBA" id="ARBA00024202"/>
    </source>
</evidence>
<dbReference type="NCBIfam" id="NF045475">
    <property type="entry name" value="Opp3C"/>
    <property type="match status" value="1"/>
</dbReference>
<dbReference type="EMBL" id="LNQL01000001">
    <property type="protein sequence ID" value="KSU50472.1"/>
    <property type="molecule type" value="Genomic_DNA"/>
</dbReference>
<dbReference type="AlphaFoldDB" id="A0A0V8GJK6"/>
<feature type="transmembrane region" description="Helical" evidence="10">
    <location>
        <begin position="206"/>
        <end position="223"/>
    </location>
</feature>
<dbReference type="GeneID" id="90837313"/>
<dbReference type="PROSITE" id="PS50928">
    <property type="entry name" value="ABC_TM1"/>
    <property type="match status" value="1"/>
</dbReference>
<gene>
    <name evidence="12" type="ORF">AS033_03575</name>
    <name evidence="13" type="ORF">RSA11_11515</name>
</gene>
<keyword evidence="5" id="KW-0571">Peptide transport</keyword>
<dbReference type="OrthoDB" id="9797472at2"/>
<dbReference type="PANTHER" id="PTHR43386">
    <property type="entry name" value="OLIGOPEPTIDE TRANSPORT SYSTEM PERMEASE PROTEIN APPC"/>
    <property type="match status" value="1"/>
</dbReference>
<evidence type="ECO:0000256" key="6">
    <source>
        <dbReference type="ARBA" id="ARBA00022927"/>
    </source>
</evidence>
<dbReference type="EMBL" id="LDQV01000025">
    <property type="protein sequence ID" value="KTR26326.1"/>
    <property type="molecule type" value="Genomic_DNA"/>
</dbReference>
<evidence type="ECO:0000256" key="10">
    <source>
        <dbReference type="RuleBase" id="RU363032"/>
    </source>
</evidence>
<dbReference type="Proteomes" id="UP000053797">
    <property type="component" value="Unassembled WGS sequence"/>
</dbReference>
<dbReference type="InterPro" id="IPR035906">
    <property type="entry name" value="MetI-like_sf"/>
</dbReference>
<organism evidence="12 14">
    <name type="scientific">Exiguobacterium indicum</name>
    <dbReference type="NCBI Taxonomy" id="296995"/>
    <lineage>
        <taxon>Bacteria</taxon>
        <taxon>Bacillati</taxon>
        <taxon>Bacillota</taxon>
        <taxon>Bacilli</taxon>
        <taxon>Bacillales</taxon>
        <taxon>Bacillales Family XII. Incertae Sedis</taxon>
        <taxon>Exiguobacterium</taxon>
    </lineage>
</organism>
<proteinExistence type="inferred from homology"/>
<evidence type="ECO:0000256" key="1">
    <source>
        <dbReference type="ARBA" id="ARBA00004651"/>
    </source>
</evidence>
<accession>A0A0V8GJK6</accession>
<keyword evidence="2 10" id="KW-0813">Transport</keyword>
<dbReference type="Gene3D" id="1.10.3720.10">
    <property type="entry name" value="MetI-like"/>
    <property type="match status" value="1"/>
</dbReference>
<evidence type="ECO:0000313" key="13">
    <source>
        <dbReference type="EMBL" id="KTR26326.1"/>
    </source>
</evidence>
<feature type="transmembrane region" description="Helical" evidence="10">
    <location>
        <begin position="143"/>
        <end position="168"/>
    </location>
</feature>
<keyword evidence="8 10" id="KW-0472">Membrane</keyword>
<reference evidence="13 15" key="2">
    <citation type="journal article" date="2016" name="Front. Microbiol.">
        <title>Genomic Resource of Rice Seed Associated Bacteria.</title>
        <authorList>
            <person name="Midha S."/>
            <person name="Bansal K."/>
            <person name="Sharma S."/>
            <person name="Kumar N."/>
            <person name="Patil P.P."/>
            <person name="Chaudhry V."/>
            <person name="Patil P.B."/>
        </authorList>
    </citation>
    <scope>NUCLEOTIDE SEQUENCE [LARGE SCALE GENOMIC DNA]</scope>
    <source>
        <strain evidence="13 15">RSA11</strain>
    </source>
</reference>
<name>A0A0V8GJK6_9BACL</name>
<feature type="transmembrane region" description="Helical" evidence="10">
    <location>
        <begin position="51"/>
        <end position="69"/>
    </location>
</feature>
<comment type="subcellular location">
    <subcellularLocation>
        <location evidence="1 10">Cell membrane</location>
        <topology evidence="1 10">Multi-pass membrane protein</topology>
    </subcellularLocation>
</comment>
<evidence type="ECO:0000256" key="5">
    <source>
        <dbReference type="ARBA" id="ARBA00022856"/>
    </source>
</evidence>
<keyword evidence="6" id="KW-0653">Protein transport</keyword>
<evidence type="ECO:0000259" key="11">
    <source>
        <dbReference type="PROSITE" id="PS50928"/>
    </source>
</evidence>
<dbReference type="InterPro" id="IPR025966">
    <property type="entry name" value="OppC_N"/>
</dbReference>
<evidence type="ECO:0000313" key="14">
    <source>
        <dbReference type="Proteomes" id="UP000053797"/>
    </source>
</evidence>